<dbReference type="PROSITE" id="PS00101">
    <property type="entry name" value="HEXAPEP_TRANSFERASES"/>
    <property type="match status" value="1"/>
</dbReference>
<dbReference type="GO" id="GO:0008374">
    <property type="term" value="F:O-acyltransferase activity"/>
    <property type="evidence" value="ECO:0007669"/>
    <property type="project" value="TreeGrafter"/>
</dbReference>
<evidence type="ECO:0000313" key="4">
    <source>
        <dbReference type="EMBL" id="KMW16989.1"/>
    </source>
</evidence>
<dbReference type="PANTHER" id="PTHR23416:SF23">
    <property type="entry name" value="ACETYLTRANSFERASE C18B11.09C-RELATED"/>
    <property type="match status" value="1"/>
</dbReference>
<evidence type="ECO:0000256" key="1">
    <source>
        <dbReference type="ARBA" id="ARBA00007274"/>
    </source>
</evidence>
<comment type="caution">
    <text evidence="4">The sequence shown here is derived from an EMBL/GenBank/DDBJ whole genome shotgun (WGS) entry which is preliminary data.</text>
</comment>
<evidence type="ECO:0000256" key="3">
    <source>
        <dbReference type="ARBA" id="ARBA00022737"/>
    </source>
</evidence>
<dbReference type="EMBL" id="ADLK01000028">
    <property type="protein sequence ID" value="KMW16989.1"/>
    <property type="molecule type" value="Genomic_DNA"/>
</dbReference>
<accession>A0A0J9BXR4</accession>
<evidence type="ECO:0008006" key="6">
    <source>
        <dbReference type="Google" id="ProtNLM"/>
    </source>
</evidence>
<dbReference type="InterPro" id="IPR051159">
    <property type="entry name" value="Hexapeptide_acetyltransf"/>
</dbReference>
<dbReference type="PANTHER" id="PTHR23416">
    <property type="entry name" value="SIALIC ACID SYNTHASE-RELATED"/>
    <property type="match status" value="1"/>
</dbReference>
<dbReference type="RefSeq" id="WP_048930436.1">
    <property type="nucleotide sequence ID" value="NZ_KQ235880.1"/>
</dbReference>
<dbReference type="CDD" id="cd04647">
    <property type="entry name" value="LbH_MAT_like"/>
    <property type="match status" value="1"/>
</dbReference>
<keyword evidence="3" id="KW-0677">Repeat</keyword>
<dbReference type="InterPro" id="IPR018357">
    <property type="entry name" value="Hexapep_transf_CS"/>
</dbReference>
<gene>
    <name evidence="4" type="ORF">HMPREF9470_03642</name>
</gene>
<dbReference type="Gene3D" id="2.160.10.10">
    <property type="entry name" value="Hexapeptide repeat proteins"/>
    <property type="match status" value="1"/>
</dbReference>
<organism evidence="4 5">
    <name type="scientific">[Clostridium] citroniae WAL-19142</name>
    <dbReference type="NCBI Taxonomy" id="742734"/>
    <lineage>
        <taxon>Bacteria</taxon>
        <taxon>Bacillati</taxon>
        <taxon>Bacillota</taxon>
        <taxon>Clostridia</taxon>
        <taxon>Lachnospirales</taxon>
        <taxon>Lachnospiraceae</taxon>
        <taxon>Enterocloster</taxon>
    </lineage>
</organism>
<sequence>MEKSRIKRIRRKFFLPIFNFLFSRKTRMWGLKRFVLKLANVNIASTTKVVGPLILGDAVNLTVGEGTWLGTDFSVYGSGTCIIGDKCDIGPDVSVLSGSHDIGGTDRRAGQGKHYTIVIGNGVWIGGRSTLYEDIAVGDSSIIAAGSLVNKNVVPNCIVGGVPAKIIRTLTE</sequence>
<reference evidence="4 5" key="1">
    <citation type="submission" date="2011-04" db="EMBL/GenBank/DDBJ databases">
        <title>The Genome Sequence of Clostridium citroniae WAL-19142.</title>
        <authorList>
            <consortium name="The Broad Institute Genome Sequencing Platform"/>
            <person name="Earl A."/>
            <person name="Ward D."/>
            <person name="Feldgarden M."/>
            <person name="Gevers D."/>
            <person name="Warren Y.A."/>
            <person name="Tyrrell K.L."/>
            <person name="Citron D.M."/>
            <person name="Goldstein E.J."/>
            <person name="Daigneault M."/>
            <person name="Allen-Vercoe E."/>
            <person name="Young S.K."/>
            <person name="Zeng Q."/>
            <person name="Gargeya S."/>
            <person name="Fitzgerald M."/>
            <person name="Haas B."/>
            <person name="Abouelleil A."/>
            <person name="Alvarado L."/>
            <person name="Arachchi H.M."/>
            <person name="Berlin A."/>
            <person name="Brown A."/>
            <person name="Chapman S.B."/>
            <person name="Chen Z."/>
            <person name="Dunbar C."/>
            <person name="Freedman E."/>
            <person name="Gearin G."/>
            <person name="Gellesch M."/>
            <person name="Goldberg J."/>
            <person name="Griggs A."/>
            <person name="Gujja S."/>
            <person name="Heilman E.R."/>
            <person name="Heiman D."/>
            <person name="Howarth C."/>
            <person name="Larson L."/>
            <person name="Lui A."/>
            <person name="MacDonald P.J."/>
            <person name="Mehta T."/>
            <person name="Montmayeur A."/>
            <person name="Murphy C."/>
            <person name="Neiman D."/>
            <person name="Pearson M."/>
            <person name="Priest M."/>
            <person name="Roberts A."/>
            <person name="Saif S."/>
            <person name="Shea T."/>
            <person name="Shenoy N."/>
            <person name="Sisk P."/>
            <person name="Stolte C."/>
            <person name="Sykes S."/>
            <person name="White J."/>
            <person name="Yandava C."/>
            <person name="Wortman J."/>
            <person name="Nusbaum C."/>
            <person name="Birren B."/>
        </authorList>
    </citation>
    <scope>NUCLEOTIDE SEQUENCE [LARGE SCALE GENOMIC DNA]</scope>
    <source>
        <strain evidence="4 5">WAL-19142</strain>
    </source>
</reference>
<dbReference type="OrthoDB" id="9801697at2"/>
<evidence type="ECO:0000256" key="2">
    <source>
        <dbReference type="ARBA" id="ARBA00022679"/>
    </source>
</evidence>
<dbReference type="InterPro" id="IPR001451">
    <property type="entry name" value="Hexapep"/>
</dbReference>
<dbReference type="GeneID" id="93162546"/>
<dbReference type="AlphaFoldDB" id="A0A0J9BXR4"/>
<proteinExistence type="inferred from homology"/>
<dbReference type="Proteomes" id="UP000037392">
    <property type="component" value="Unassembled WGS sequence"/>
</dbReference>
<evidence type="ECO:0000313" key="5">
    <source>
        <dbReference type="Proteomes" id="UP000037392"/>
    </source>
</evidence>
<dbReference type="GO" id="GO:0005829">
    <property type="term" value="C:cytosol"/>
    <property type="evidence" value="ECO:0007669"/>
    <property type="project" value="TreeGrafter"/>
</dbReference>
<dbReference type="SUPFAM" id="SSF51161">
    <property type="entry name" value="Trimeric LpxA-like enzymes"/>
    <property type="match status" value="1"/>
</dbReference>
<keyword evidence="2" id="KW-0808">Transferase</keyword>
<name>A0A0J9BXR4_9FIRM</name>
<dbReference type="PATRIC" id="fig|742734.4.peg.3908"/>
<dbReference type="InterPro" id="IPR011004">
    <property type="entry name" value="Trimer_LpxA-like_sf"/>
</dbReference>
<protein>
    <recommendedName>
        <fullName evidence="6">Maltose/galactoside acetyltransferase domain-containing protein</fullName>
    </recommendedName>
</protein>
<comment type="similarity">
    <text evidence="1">Belongs to the transferase hexapeptide repeat family.</text>
</comment>
<dbReference type="Pfam" id="PF00132">
    <property type="entry name" value="Hexapep"/>
    <property type="match status" value="1"/>
</dbReference>